<accession>A0AAJ0U792</accession>
<feature type="domain" description="PAS" evidence="16">
    <location>
        <begin position="104"/>
        <end position="174"/>
    </location>
</feature>
<evidence type="ECO:0000256" key="8">
    <source>
        <dbReference type="ARBA" id="ARBA00023012"/>
    </source>
</evidence>
<dbReference type="Gene3D" id="3.30.565.10">
    <property type="entry name" value="Histidine kinase-like ATPase, C-terminal domain"/>
    <property type="match status" value="1"/>
</dbReference>
<keyword evidence="5" id="KW-0547">Nucleotide-binding</keyword>
<gene>
    <name evidence="17" type="ORF">CKO40_18600</name>
</gene>
<dbReference type="SMART" id="SM00448">
    <property type="entry name" value="REC"/>
    <property type="match status" value="2"/>
</dbReference>
<protein>
    <recommendedName>
        <fullName evidence="10">Sensory/regulatory protein RpfC</fullName>
        <ecNumber evidence="2">2.7.13.3</ecNumber>
    </recommendedName>
</protein>
<comment type="catalytic activity">
    <reaction evidence="1">
        <text>ATP + protein L-histidine = ADP + protein N-phospho-L-histidine.</text>
        <dbReference type="EC" id="2.7.13.3"/>
    </reaction>
</comment>
<evidence type="ECO:0000256" key="9">
    <source>
        <dbReference type="ARBA" id="ARBA00064003"/>
    </source>
</evidence>
<dbReference type="InterPro" id="IPR001789">
    <property type="entry name" value="Sig_transdc_resp-reg_receiver"/>
</dbReference>
<dbReference type="PANTHER" id="PTHR45339">
    <property type="entry name" value="HYBRID SIGNAL TRANSDUCTION HISTIDINE KINASE J"/>
    <property type="match status" value="1"/>
</dbReference>
<dbReference type="SUPFAM" id="SSF55874">
    <property type="entry name" value="ATPase domain of HSP90 chaperone/DNA topoisomerase II/histidine kinase"/>
    <property type="match status" value="1"/>
</dbReference>
<dbReference type="Pfam" id="PF13426">
    <property type="entry name" value="PAS_9"/>
    <property type="match status" value="1"/>
</dbReference>
<proteinExistence type="predicted"/>
<dbReference type="CDD" id="cd00082">
    <property type="entry name" value="HisKA"/>
    <property type="match status" value="1"/>
</dbReference>
<dbReference type="InterPro" id="IPR005467">
    <property type="entry name" value="His_kinase_dom"/>
</dbReference>
<evidence type="ECO:0000259" key="14">
    <source>
        <dbReference type="PROSITE" id="PS50109"/>
    </source>
</evidence>
<evidence type="ECO:0000256" key="2">
    <source>
        <dbReference type="ARBA" id="ARBA00012438"/>
    </source>
</evidence>
<organism evidence="17 18">
    <name type="scientific">Halochromatium glycolicum</name>
    <dbReference type="NCBI Taxonomy" id="85075"/>
    <lineage>
        <taxon>Bacteria</taxon>
        <taxon>Pseudomonadati</taxon>
        <taxon>Pseudomonadota</taxon>
        <taxon>Gammaproteobacteria</taxon>
        <taxon>Chromatiales</taxon>
        <taxon>Chromatiaceae</taxon>
        <taxon>Halochromatium</taxon>
    </lineage>
</organism>
<dbReference type="InterPro" id="IPR036890">
    <property type="entry name" value="HATPase_C_sf"/>
</dbReference>
<dbReference type="CDD" id="cd17546">
    <property type="entry name" value="REC_hyHK_CKI1_RcsC-like"/>
    <property type="match status" value="1"/>
</dbReference>
<dbReference type="Pfam" id="PF02518">
    <property type="entry name" value="HATPase_c"/>
    <property type="match status" value="1"/>
</dbReference>
<dbReference type="InterPro" id="IPR035965">
    <property type="entry name" value="PAS-like_dom_sf"/>
</dbReference>
<dbReference type="SMART" id="SM00388">
    <property type="entry name" value="HisKA"/>
    <property type="match status" value="1"/>
</dbReference>
<keyword evidence="4" id="KW-0808">Transferase</keyword>
<feature type="domain" description="Response regulatory" evidence="15">
    <location>
        <begin position="629"/>
        <end position="749"/>
    </location>
</feature>
<evidence type="ECO:0000256" key="7">
    <source>
        <dbReference type="ARBA" id="ARBA00022840"/>
    </source>
</evidence>
<dbReference type="FunFam" id="3.30.565.10:FF:000010">
    <property type="entry name" value="Sensor histidine kinase RcsC"/>
    <property type="match status" value="1"/>
</dbReference>
<dbReference type="SUPFAM" id="SSF52172">
    <property type="entry name" value="CheY-like"/>
    <property type="match status" value="2"/>
</dbReference>
<dbReference type="RefSeq" id="WP_200347955.1">
    <property type="nucleotide sequence ID" value="NZ_NRSJ01000043.1"/>
</dbReference>
<feature type="modified residue" description="4-aspartylphosphate" evidence="11">
    <location>
        <position position="541"/>
    </location>
</feature>
<feature type="modified residue" description="4-aspartylphosphate" evidence="11">
    <location>
        <position position="679"/>
    </location>
</feature>
<dbReference type="CDD" id="cd16922">
    <property type="entry name" value="HATPase_EvgS-ArcB-TorS-like"/>
    <property type="match status" value="1"/>
</dbReference>
<dbReference type="InterPro" id="IPR036097">
    <property type="entry name" value="HisK_dim/P_sf"/>
</dbReference>
<comment type="subunit">
    <text evidence="9">At low DSF concentrations, interacts with RpfF.</text>
</comment>
<dbReference type="PANTHER" id="PTHR45339:SF1">
    <property type="entry name" value="HYBRID SIGNAL TRANSDUCTION HISTIDINE KINASE J"/>
    <property type="match status" value="1"/>
</dbReference>
<dbReference type="PRINTS" id="PR00344">
    <property type="entry name" value="BCTRLSENSOR"/>
</dbReference>
<feature type="transmembrane region" description="Helical" evidence="13">
    <location>
        <begin position="68"/>
        <end position="91"/>
    </location>
</feature>
<sequence length="771" mass="84051">MPLVKHNSANPGAARRFIGAGVLLVALVAAAGMIADVWLIQHLQDRAGARPAATTAQGTLTAQPLGEAGLWVIGAHASALLLAVLVALTLARRVRGQMNQLAESRARNRAIVDNMVDGAIHIDGEGRLVALNHAAERMFDRCSEEVRGQPLSFLLTPEYRQQLETKIRLAASRTEVEPSLNLALEVQGQRGNGTRFPVYLAISEVVVGRYPMFTAIARDLTEAKRQIQELAETRDKAMAADRAKTQFLAVMSHEIRTPMNGIMGMLDLLRDANLSEQQLEFIDTAEKSSNVLLGIINDILDLSKIEAGKVELQALDFNLATTIEEVAALVASNARGKDLEVVSFVDHKVPSRVRGDPYRLRQVLTNLMGNAVKFTERGEVVVQAQLEDDGADGMLIKVVVRDTGIGIPAEVTDRLFQPFSQADTSTTRRFGGTGLGLVISRRLVELMGGEIGVDSRPSHGSTFWFTVRLEHAQSPAEAIPVDLLGTRVLVVDDNATNRVILEKYLKQLGAESSSADGASAGLEALHQAADRGEPYQLAILDMQMPDLDGVELAQLIKGDTKLAETPLLMLSSMGYPGEDARRAGIVISLLKPVRQALLHEAVTKALGVSTQAAAPTMSPSKPARQFRARVLVVEDNPVNETVERLMMTRLGVDTIVAENGQEAIETINRDREIDLVLMDVQMPVLNGLEATRQIREREKENDLSPIPIIAMSASALMRDRDACKAAGMNDFLSKPIKRQELDHILAQWLPRDRQQYSGTVTETGSANRERI</sequence>
<dbReference type="InterPro" id="IPR011006">
    <property type="entry name" value="CheY-like_superfamily"/>
</dbReference>
<reference evidence="17" key="1">
    <citation type="submission" date="2017-08" db="EMBL/GenBank/DDBJ databases">
        <authorList>
            <person name="Imhoff J.F."/>
            <person name="Rahn T."/>
            <person name="Kuenzel S."/>
            <person name="Neulinger S.C."/>
        </authorList>
    </citation>
    <scope>NUCLEOTIDE SEQUENCE</scope>
    <source>
        <strain evidence="17">DSM 11080</strain>
    </source>
</reference>
<evidence type="ECO:0000256" key="5">
    <source>
        <dbReference type="ARBA" id="ARBA00022741"/>
    </source>
</evidence>
<keyword evidence="6" id="KW-0418">Kinase</keyword>
<evidence type="ECO:0000256" key="13">
    <source>
        <dbReference type="SAM" id="Phobius"/>
    </source>
</evidence>
<dbReference type="PROSITE" id="PS50112">
    <property type="entry name" value="PAS"/>
    <property type="match status" value="1"/>
</dbReference>
<dbReference type="InterPro" id="IPR003661">
    <property type="entry name" value="HisK_dim/P_dom"/>
</dbReference>
<evidence type="ECO:0000313" key="18">
    <source>
        <dbReference type="Proteomes" id="UP001296776"/>
    </source>
</evidence>
<dbReference type="AlphaFoldDB" id="A0AAJ0U792"/>
<evidence type="ECO:0000256" key="3">
    <source>
        <dbReference type="ARBA" id="ARBA00022553"/>
    </source>
</evidence>
<dbReference type="NCBIfam" id="TIGR00229">
    <property type="entry name" value="sensory_box"/>
    <property type="match status" value="1"/>
</dbReference>
<dbReference type="Gene3D" id="3.40.50.2300">
    <property type="match status" value="2"/>
</dbReference>
<dbReference type="CDD" id="cd00130">
    <property type="entry name" value="PAS"/>
    <property type="match status" value="1"/>
</dbReference>
<feature type="transmembrane region" description="Helical" evidence="13">
    <location>
        <begin position="21"/>
        <end position="40"/>
    </location>
</feature>
<comment type="caution">
    <text evidence="17">The sequence shown here is derived from an EMBL/GenBank/DDBJ whole genome shotgun (WGS) entry which is preliminary data.</text>
</comment>
<dbReference type="Gene3D" id="3.30.450.20">
    <property type="entry name" value="PAS domain"/>
    <property type="match status" value="1"/>
</dbReference>
<keyword evidence="13" id="KW-0472">Membrane</keyword>
<dbReference type="PROSITE" id="PS50110">
    <property type="entry name" value="RESPONSE_REGULATORY"/>
    <property type="match status" value="2"/>
</dbReference>
<dbReference type="FunFam" id="1.10.287.130:FF:000002">
    <property type="entry name" value="Two-component osmosensing histidine kinase"/>
    <property type="match status" value="1"/>
</dbReference>
<dbReference type="SUPFAM" id="SSF47384">
    <property type="entry name" value="Homodimeric domain of signal transducing histidine kinase"/>
    <property type="match status" value="1"/>
</dbReference>
<dbReference type="PROSITE" id="PS50109">
    <property type="entry name" value="HIS_KIN"/>
    <property type="match status" value="1"/>
</dbReference>
<evidence type="ECO:0000256" key="12">
    <source>
        <dbReference type="SAM" id="Coils"/>
    </source>
</evidence>
<keyword evidence="8" id="KW-0902">Two-component regulatory system</keyword>
<dbReference type="GO" id="GO:0005524">
    <property type="term" value="F:ATP binding"/>
    <property type="evidence" value="ECO:0007669"/>
    <property type="project" value="UniProtKB-KW"/>
</dbReference>
<dbReference type="SMART" id="SM00387">
    <property type="entry name" value="HATPase_c"/>
    <property type="match status" value="1"/>
</dbReference>
<evidence type="ECO:0000256" key="6">
    <source>
        <dbReference type="ARBA" id="ARBA00022777"/>
    </source>
</evidence>
<evidence type="ECO:0000259" key="15">
    <source>
        <dbReference type="PROSITE" id="PS50110"/>
    </source>
</evidence>
<feature type="domain" description="Response regulatory" evidence="15">
    <location>
        <begin position="487"/>
        <end position="606"/>
    </location>
</feature>
<reference evidence="17" key="2">
    <citation type="journal article" date="2020" name="Microorganisms">
        <title>Osmotic Adaptation and Compatible Solute Biosynthesis of Phototrophic Bacteria as Revealed from Genome Analyses.</title>
        <authorList>
            <person name="Imhoff J.F."/>
            <person name="Rahn T."/>
            <person name="Kunzel S."/>
            <person name="Keller A."/>
            <person name="Neulinger S.C."/>
        </authorList>
    </citation>
    <scope>NUCLEOTIDE SEQUENCE</scope>
    <source>
        <strain evidence="17">DSM 11080</strain>
    </source>
</reference>
<evidence type="ECO:0000256" key="4">
    <source>
        <dbReference type="ARBA" id="ARBA00022679"/>
    </source>
</evidence>
<evidence type="ECO:0000259" key="16">
    <source>
        <dbReference type="PROSITE" id="PS50112"/>
    </source>
</evidence>
<evidence type="ECO:0000256" key="1">
    <source>
        <dbReference type="ARBA" id="ARBA00000085"/>
    </source>
</evidence>
<keyword evidence="13" id="KW-1133">Transmembrane helix</keyword>
<feature type="coiled-coil region" evidence="12">
    <location>
        <begin position="213"/>
        <end position="240"/>
    </location>
</feature>
<keyword evidence="3 11" id="KW-0597">Phosphoprotein</keyword>
<evidence type="ECO:0000256" key="11">
    <source>
        <dbReference type="PROSITE-ProRule" id="PRU00169"/>
    </source>
</evidence>
<dbReference type="SUPFAM" id="SSF55785">
    <property type="entry name" value="PYP-like sensor domain (PAS domain)"/>
    <property type="match status" value="1"/>
</dbReference>
<dbReference type="InterPro" id="IPR004358">
    <property type="entry name" value="Sig_transdc_His_kin-like_C"/>
</dbReference>
<evidence type="ECO:0000256" key="10">
    <source>
        <dbReference type="ARBA" id="ARBA00068150"/>
    </source>
</evidence>
<keyword evidence="13" id="KW-0812">Transmembrane</keyword>
<dbReference type="SMART" id="SM00091">
    <property type="entry name" value="PAS"/>
    <property type="match status" value="1"/>
</dbReference>
<keyword evidence="7" id="KW-0067">ATP-binding</keyword>
<keyword evidence="12" id="KW-0175">Coiled coil</keyword>
<evidence type="ECO:0000313" key="17">
    <source>
        <dbReference type="EMBL" id="MBK1706502.1"/>
    </source>
</evidence>
<dbReference type="Gene3D" id="1.10.287.130">
    <property type="match status" value="1"/>
</dbReference>
<feature type="domain" description="Histidine kinase" evidence="14">
    <location>
        <begin position="250"/>
        <end position="471"/>
    </location>
</feature>
<keyword evidence="18" id="KW-1185">Reference proteome</keyword>
<dbReference type="GO" id="GO:0000155">
    <property type="term" value="F:phosphorelay sensor kinase activity"/>
    <property type="evidence" value="ECO:0007669"/>
    <property type="project" value="InterPro"/>
</dbReference>
<dbReference type="InterPro" id="IPR003594">
    <property type="entry name" value="HATPase_dom"/>
</dbReference>
<dbReference type="EC" id="2.7.13.3" evidence="2"/>
<dbReference type="InterPro" id="IPR000014">
    <property type="entry name" value="PAS"/>
</dbReference>
<dbReference type="EMBL" id="NRSJ01000043">
    <property type="protein sequence ID" value="MBK1706502.1"/>
    <property type="molecule type" value="Genomic_DNA"/>
</dbReference>
<dbReference type="Proteomes" id="UP001296776">
    <property type="component" value="Unassembled WGS sequence"/>
</dbReference>
<dbReference type="Pfam" id="PF00072">
    <property type="entry name" value="Response_reg"/>
    <property type="match status" value="2"/>
</dbReference>
<name>A0AAJ0U792_9GAMM</name>
<dbReference type="Pfam" id="PF00512">
    <property type="entry name" value="HisKA"/>
    <property type="match status" value="1"/>
</dbReference>